<evidence type="ECO:0000256" key="1">
    <source>
        <dbReference type="SAM" id="MobiDB-lite"/>
    </source>
</evidence>
<name>A0AAW3CB38_9TRYP</name>
<accession>A0AAW3CB38</accession>
<dbReference type="AlphaFoldDB" id="A0AAW3CB38"/>
<reference evidence="2" key="1">
    <citation type="submission" date="2024-02" db="EMBL/GenBank/DDBJ databases">
        <title>FIRST GENOME SEQUENCES OF Leishmania (Viannia) shawi, Leishmania (Viannia) lindenbergi AND Leishmania (Viannia) utingensis.</title>
        <authorList>
            <person name="Resadore F."/>
            <person name="Custodio M.G.F."/>
            <person name="Boite M.C."/>
            <person name="Cupolillo E."/>
            <person name="Ferreira G.E.M."/>
        </authorList>
    </citation>
    <scope>NUCLEOTIDE SEQUENCE</scope>
    <source>
        <strain evidence="2">MHOM/BR/2013/18 LTA MLF</strain>
    </source>
</reference>
<sequence length="257" mass="26228">CRPRNPAPAQGSRRLPCGGRAWCGRVENGLGEGGPASGRPGHPAARLPLESGGPGGVIRGAPVVLPAPVPPQPTRPAAGDAACSAPACLAADPPVPPRALYAHNACALLVPACPAWVCHTVPAAGDSACTRRSPLATVGAAAGHGCRWTPSRGSPRCDVAACTSPARNAVCMRLGRFAGLVWHIGHSAVPGALTADRGGAEGGVTALAEQRAARHLRAVLSLLLCPRCRNPRYSQVSEQSWVRVAFCRLVSPASLSF</sequence>
<gene>
    <name evidence="2" type="ORF">Q4I32_000003</name>
</gene>
<protein>
    <submittedName>
        <fullName evidence="2">Uncharacterized protein</fullName>
    </submittedName>
</protein>
<evidence type="ECO:0000313" key="3">
    <source>
        <dbReference type="Proteomes" id="UP001500493"/>
    </source>
</evidence>
<evidence type="ECO:0000313" key="2">
    <source>
        <dbReference type="EMBL" id="KAL0531541.1"/>
    </source>
</evidence>
<dbReference type="Proteomes" id="UP001500493">
    <property type="component" value="Unassembled WGS sequence"/>
</dbReference>
<organism evidence="2 3">
    <name type="scientific">Leishmania shawi</name>
    <dbReference type="NCBI Taxonomy" id="5680"/>
    <lineage>
        <taxon>Eukaryota</taxon>
        <taxon>Discoba</taxon>
        <taxon>Euglenozoa</taxon>
        <taxon>Kinetoplastea</taxon>
        <taxon>Metakinetoplastina</taxon>
        <taxon>Trypanosomatida</taxon>
        <taxon>Trypanosomatidae</taxon>
        <taxon>Leishmaniinae</taxon>
        <taxon>Leishmania</taxon>
        <taxon>Leishmania guyanensis species complex</taxon>
    </lineage>
</organism>
<dbReference type="EMBL" id="JBAMZJ010000001">
    <property type="protein sequence ID" value="KAL0531541.1"/>
    <property type="molecule type" value="Genomic_DNA"/>
</dbReference>
<feature type="region of interest" description="Disordered" evidence="1">
    <location>
        <begin position="33"/>
        <end position="53"/>
    </location>
</feature>
<proteinExistence type="predicted"/>
<comment type="caution">
    <text evidence="2">The sequence shown here is derived from an EMBL/GenBank/DDBJ whole genome shotgun (WGS) entry which is preliminary data.</text>
</comment>
<feature type="non-terminal residue" evidence="2">
    <location>
        <position position="1"/>
    </location>
</feature>